<dbReference type="Gene3D" id="3.40.50.2000">
    <property type="entry name" value="Glycogen Phosphorylase B"/>
    <property type="match status" value="2"/>
</dbReference>
<organism evidence="3 4">
    <name type="scientific">Chloroherpeton thalassium (strain ATCC 35110 / GB-78)</name>
    <dbReference type="NCBI Taxonomy" id="517418"/>
    <lineage>
        <taxon>Bacteria</taxon>
        <taxon>Pseudomonadati</taxon>
        <taxon>Chlorobiota</taxon>
        <taxon>Chlorobiia</taxon>
        <taxon>Chlorobiales</taxon>
        <taxon>Chloroherpetonaceae</taxon>
        <taxon>Chloroherpeton</taxon>
    </lineage>
</organism>
<reference evidence="3 4" key="1">
    <citation type="submission" date="2008-06" db="EMBL/GenBank/DDBJ databases">
        <title>Complete sequence of Chloroherpeton thalassium ATCC 35110.</title>
        <authorList>
            <consortium name="US DOE Joint Genome Institute"/>
            <person name="Lucas S."/>
            <person name="Copeland A."/>
            <person name="Lapidus A."/>
            <person name="Glavina del Rio T."/>
            <person name="Dalin E."/>
            <person name="Tice H."/>
            <person name="Bruce D."/>
            <person name="Goodwin L."/>
            <person name="Pitluck S."/>
            <person name="Schmutz J."/>
            <person name="Larimer F."/>
            <person name="Land M."/>
            <person name="Hauser L."/>
            <person name="Kyrpides N."/>
            <person name="Mikhailova N."/>
            <person name="Liu Z."/>
            <person name="Li T."/>
            <person name="Zhao F."/>
            <person name="Overmann J."/>
            <person name="Bryant D.A."/>
            <person name="Richardson P."/>
        </authorList>
    </citation>
    <scope>NUCLEOTIDE SEQUENCE [LARGE SCALE GENOMIC DNA]</scope>
    <source>
        <strain evidence="4">ATCC 35110 / GB-78</strain>
    </source>
</reference>
<gene>
    <name evidence="3" type="ordered locus">Ctha_2710</name>
</gene>
<evidence type="ECO:0000259" key="2">
    <source>
        <dbReference type="Pfam" id="PF26334"/>
    </source>
</evidence>
<evidence type="ECO:0000313" key="3">
    <source>
        <dbReference type="EMBL" id="ACF15159.1"/>
    </source>
</evidence>
<dbReference type="eggNOG" id="COG0438">
    <property type="taxonomic scope" value="Bacteria"/>
</dbReference>
<feature type="domain" description="Glucosyltransferase 3-like N-terminal" evidence="2">
    <location>
        <begin position="137"/>
        <end position="204"/>
    </location>
</feature>
<accession>B3QYT6</accession>
<dbReference type="STRING" id="517418.Ctha_2710"/>
<evidence type="ECO:0000256" key="1">
    <source>
        <dbReference type="ARBA" id="ARBA00022679"/>
    </source>
</evidence>
<dbReference type="KEGG" id="cts:Ctha_2710"/>
<protein>
    <submittedName>
        <fullName evidence="3">Glycosyl transferase group 1</fullName>
    </submittedName>
</protein>
<dbReference type="GO" id="GO:0009103">
    <property type="term" value="P:lipopolysaccharide biosynthetic process"/>
    <property type="evidence" value="ECO:0007669"/>
    <property type="project" value="TreeGrafter"/>
</dbReference>
<sequence length="397" mass="45567">MKCKIGVAYPFGCQNLVKPSNGAEYKVSLLAKFLKEEKFADVRFLSINRCEFKKQDENITYHDAPYPTVGWVKSLDFLIRRILYRKPIELDFSLWAMYKLPSYDSKVIAEFEELAKWADIVLFECVHFAPMGIPILQKHGKKSIVIIHDVVFELFQPKYKWITKIVSKIEIDAVQQADHIISLTEHDAKRFQQLGVKKPMTVLPLPTEKPVIQRDAVKSVQEKYQIDEKSLMFIGGYNHNVHAAEKIMDIIAPKLPEYKFYILGSVCNAKEIVQREAKNVIKVGRVSDDEKHAFYELCTFCLVPVFGVPGGFSTKLVEALSYGMVILTTALGARGVTFEHDKHGVVCDDFESYPERIRSLNDSQKQAYSQAALELSEKYNYKTVYRDYLPIIESLLK</sequence>
<keyword evidence="1 3" id="KW-0808">Transferase</keyword>
<keyword evidence="4" id="KW-1185">Reference proteome</keyword>
<dbReference type="RefSeq" id="WP_012501241.1">
    <property type="nucleotide sequence ID" value="NC_011026.1"/>
</dbReference>
<dbReference type="CDD" id="cd03801">
    <property type="entry name" value="GT4_PimA-like"/>
    <property type="match status" value="1"/>
</dbReference>
<evidence type="ECO:0000313" key="4">
    <source>
        <dbReference type="Proteomes" id="UP000001208"/>
    </source>
</evidence>
<dbReference type="GO" id="GO:0016757">
    <property type="term" value="F:glycosyltransferase activity"/>
    <property type="evidence" value="ECO:0007669"/>
    <property type="project" value="TreeGrafter"/>
</dbReference>
<dbReference type="PANTHER" id="PTHR46401">
    <property type="entry name" value="GLYCOSYLTRANSFERASE WBBK-RELATED"/>
    <property type="match status" value="1"/>
</dbReference>
<proteinExistence type="predicted"/>
<dbReference type="Pfam" id="PF13692">
    <property type="entry name" value="Glyco_trans_1_4"/>
    <property type="match status" value="1"/>
</dbReference>
<dbReference type="AlphaFoldDB" id="B3QYT6"/>
<dbReference type="SUPFAM" id="SSF53756">
    <property type="entry name" value="UDP-Glycosyltransferase/glycogen phosphorylase"/>
    <property type="match status" value="1"/>
</dbReference>
<dbReference type="InterPro" id="IPR058591">
    <property type="entry name" value="Gtf3_N"/>
</dbReference>
<dbReference type="Proteomes" id="UP000001208">
    <property type="component" value="Chromosome"/>
</dbReference>
<dbReference type="HOGENOM" id="CLU_693880_0_0_10"/>
<dbReference type="Pfam" id="PF26334">
    <property type="entry name" value="Gtf3_N"/>
    <property type="match status" value="1"/>
</dbReference>
<name>B3QYT6_CHLT3</name>
<dbReference type="EMBL" id="CP001100">
    <property type="protein sequence ID" value="ACF15159.1"/>
    <property type="molecule type" value="Genomic_DNA"/>
</dbReference>
<dbReference type="PANTHER" id="PTHR46401:SF2">
    <property type="entry name" value="GLYCOSYLTRANSFERASE WBBK-RELATED"/>
    <property type="match status" value="1"/>
</dbReference>